<dbReference type="PROSITE" id="PS50110">
    <property type="entry name" value="RESPONSE_REGULATORY"/>
    <property type="match status" value="1"/>
</dbReference>
<dbReference type="AlphaFoldDB" id="A0A8B6XBN6"/>
<dbReference type="InterPro" id="IPR006675">
    <property type="entry name" value="HDIG_dom"/>
</dbReference>
<dbReference type="Proteomes" id="UP000675920">
    <property type="component" value="Unplaced"/>
</dbReference>
<dbReference type="InterPro" id="IPR001789">
    <property type="entry name" value="Sig_transdc_resp-reg_receiver"/>
</dbReference>
<dbReference type="Gene3D" id="3.40.50.2300">
    <property type="match status" value="1"/>
</dbReference>
<dbReference type="PROSITE" id="PS51831">
    <property type="entry name" value="HD"/>
    <property type="match status" value="1"/>
</dbReference>
<sequence>MFEIDVGVPSRRPSVLAVDDEPGILSALKRMFRKEEIDLFTAGSGPEALAFLAENEVDCVISDMRMPEMDGAQLLEQVRNLAPQTVRILLTGHADTASTIAAINQGQVSRYVHKPWNDNELVLVVREGLQTKWLAQERDRLQELTRTQKEELARLNAELEDRVRARTAELAQTNSFLELAHKDLRTTFVNAVKSFSTLIELRSPAIAGHGKRVADLARAIAARLGLSPSDQQDILFAALLHDIGKIGLADADLDRSWAQLDLPARKRLQSHPHKGAAALMGLAELKHAASFIKAHHERWDGTGYPLGLEGEEIPVGARIIAICEDFDELQLGLLTGARATAEQARGVVARGAGKRYDPRLIELFEAVLDDPSWASDRGRFVTTDQLRPGMQLARDLHAANGVLLLAAGFKLDDTMIRQLRDFEATERKTMQVAVLDAQAQAALAGLAQAPEAAPGVAAHAEHAAPPPRPGAAPEQPAPAEPAVGTLPPEQQAELIRKALERDVREARPIVPGRDD</sequence>
<reference evidence="8" key="1">
    <citation type="journal article" date="1998" name="Trends Biochem. Sci.">
        <title>The HD domain defines a new superfamily of metal-dependent phosphohydrolases.</title>
        <authorList>
            <person name="Aravind L."/>
            <person name="Koonin E.V."/>
        </authorList>
    </citation>
    <scope>NUCLEOTIDE SEQUENCE</scope>
</reference>
<evidence type="ECO:0000313" key="7">
    <source>
        <dbReference type="Proteomes" id="UP000675920"/>
    </source>
</evidence>
<evidence type="ECO:0000313" key="8">
    <source>
        <dbReference type="RefSeq" id="WP_211238099.1"/>
    </source>
</evidence>
<feature type="domain" description="Response regulatory" evidence="4">
    <location>
        <begin position="14"/>
        <end position="129"/>
    </location>
</feature>
<dbReference type="SUPFAM" id="SSF52172">
    <property type="entry name" value="CheY-like"/>
    <property type="match status" value="1"/>
</dbReference>
<reference evidence="8" key="3">
    <citation type="submission" date="2025-08" db="UniProtKB">
        <authorList>
            <consortium name="RefSeq"/>
        </authorList>
    </citation>
    <scope>IDENTIFICATION</scope>
</reference>
<dbReference type="InterPro" id="IPR011006">
    <property type="entry name" value="CheY-like_superfamily"/>
</dbReference>
<feature type="compositionally biased region" description="Pro residues" evidence="3">
    <location>
        <begin position="464"/>
        <end position="479"/>
    </location>
</feature>
<dbReference type="CDD" id="cd17569">
    <property type="entry name" value="REC_HupR-like"/>
    <property type="match status" value="1"/>
</dbReference>
<feature type="modified residue" description="4-aspartylphosphate" evidence="1">
    <location>
        <position position="63"/>
    </location>
</feature>
<protein>
    <submittedName>
        <fullName evidence="8">HD domain-containing phosphohydrolase</fullName>
    </submittedName>
</protein>
<evidence type="ECO:0000259" key="6">
    <source>
        <dbReference type="PROSITE" id="PS51832"/>
    </source>
</evidence>
<dbReference type="RefSeq" id="WP_211238099.1">
    <property type="nucleotide sequence ID" value="NZ_AXWS01000014.1"/>
</dbReference>
<accession>A0A8B6XBN6</accession>
<dbReference type="InterPro" id="IPR037522">
    <property type="entry name" value="HD_GYP_dom"/>
</dbReference>
<proteinExistence type="predicted"/>
<dbReference type="GO" id="GO:0000160">
    <property type="term" value="P:phosphorelay signal transduction system"/>
    <property type="evidence" value="ECO:0007669"/>
    <property type="project" value="InterPro"/>
</dbReference>
<dbReference type="InterPro" id="IPR052020">
    <property type="entry name" value="Cyclic_di-GMP/3'3'-cGAMP_PDE"/>
</dbReference>
<feature type="region of interest" description="Disordered" evidence="3">
    <location>
        <begin position="453"/>
        <end position="491"/>
    </location>
</feature>
<feature type="domain" description="HD-GYP" evidence="6">
    <location>
        <begin position="184"/>
        <end position="380"/>
    </location>
</feature>
<feature type="domain" description="HD" evidence="5">
    <location>
        <begin position="206"/>
        <end position="329"/>
    </location>
</feature>
<dbReference type="PROSITE" id="PS51832">
    <property type="entry name" value="HD_GYP"/>
    <property type="match status" value="1"/>
</dbReference>
<dbReference type="PANTHER" id="PTHR45228:SF8">
    <property type="entry name" value="TWO-COMPONENT RESPONSE REGULATOR-RELATED"/>
    <property type="match status" value="1"/>
</dbReference>
<dbReference type="Pfam" id="PF13487">
    <property type="entry name" value="HD_5"/>
    <property type="match status" value="1"/>
</dbReference>
<evidence type="ECO:0000259" key="5">
    <source>
        <dbReference type="PROSITE" id="PS51831"/>
    </source>
</evidence>
<dbReference type="Pfam" id="PF00072">
    <property type="entry name" value="Response_reg"/>
    <property type="match status" value="1"/>
</dbReference>
<dbReference type="SUPFAM" id="SSF109604">
    <property type="entry name" value="HD-domain/PDEase-like"/>
    <property type="match status" value="1"/>
</dbReference>
<evidence type="ECO:0000259" key="4">
    <source>
        <dbReference type="PROSITE" id="PS50110"/>
    </source>
</evidence>
<dbReference type="InterPro" id="IPR006674">
    <property type="entry name" value="HD_domain"/>
</dbReference>
<dbReference type="GO" id="GO:0008081">
    <property type="term" value="F:phosphoric diester hydrolase activity"/>
    <property type="evidence" value="ECO:0007669"/>
    <property type="project" value="UniProtKB-ARBA"/>
</dbReference>
<keyword evidence="2" id="KW-0175">Coiled coil</keyword>
<keyword evidence="7" id="KW-1185">Reference proteome</keyword>
<dbReference type="SMART" id="SM00448">
    <property type="entry name" value="REC"/>
    <property type="match status" value="1"/>
</dbReference>
<reference evidence="8" key="2">
    <citation type="journal article" date="2022" name="J. Bacteriol.">
        <title>Sequence Conservation, Domain Architectures, and Phylogenetic Distribution of the HD-GYP Type c-di-GMP Phosphodiesterases.</title>
        <authorList>
            <person name="Galperin M.Y."/>
            <person name="Chou S.H."/>
        </authorList>
    </citation>
    <scope>NUCLEOTIDE SEQUENCE</scope>
</reference>
<organism evidence="7 8">
    <name type="scientific">Derxia gummosa DSM 723</name>
    <dbReference type="NCBI Taxonomy" id="1121388"/>
    <lineage>
        <taxon>Bacteria</taxon>
        <taxon>Pseudomonadati</taxon>
        <taxon>Pseudomonadota</taxon>
        <taxon>Betaproteobacteria</taxon>
        <taxon>Burkholderiales</taxon>
        <taxon>Alcaligenaceae</taxon>
        <taxon>Derxia</taxon>
    </lineage>
</organism>
<name>A0A8B6XBN6_9BURK</name>
<dbReference type="NCBIfam" id="TIGR00277">
    <property type="entry name" value="HDIG"/>
    <property type="match status" value="1"/>
</dbReference>
<dbReference type="InterPro" id="IPR003607">
    <property type="entry name" value="HD/PDEase_dom"/>
</dbReference>
<evidence type="ECO:0000256" key="1">
    <source>
        <dbReference type="PROSITE-ProRule" id="PRU00169"/>
    </source>
</evidence>
<dbReference type="SMART" id="SM00471">
    <property type="entry name" value="HDc"/>
    <property type="match status" value="1"/>
</dbReference>
<dbReference type="Gene3D" id="1.10.3210.10">
    <property type="entry name" value="Hypothetical protein af1432"/>
    <property type="match status" value="1"/>
</dbReference>
<dbReference type="CDD" id="cd00077">
    <property type="entry name" value="HDc"/>
    <property type="match status" value="1"/>
</dbReference>
<evidence type="ECO:0000256" key="2">
    <source>
        <dbReference type="SAM" id="Coils"/>
    </source>
</evidence>
<feature type="coiled-coil region" evidence="2">
    <location>
        <begin position="134"/>
        <end position="169"/>
    </location>
</feature>
<dbReference type="PANTHER" id="PTHR45228">
    <property type="entry name" value="CYCLIC DI-GMP PHOSPHODIESTERASE TM_0186-RELATED"/>
    <property type="match status" value="1"/>
</dbReference>
<evidence type="ECO:0000256" key="3">
    <source>
        <dbReference type="SAM" id="MobiDB-lite"/>
    </source>
</evidence>
<keyword evidence="1" id="KW-0597">Phosphoprotein</keyword>